<dbReference type="CDD" id="cd00731">
    <property type="entry name" value="CheA_reg"/>
    <property type="match status" value="1"/>
</dbReference>
<dbReference type="SMART" id="SM01231">
    <property type="entry name" value="H-kinase_dim"/>
    <property type="match status" value="1"/>
</dbReference>
<keyword evidence="10 19" id="KW-0418">Kinase</keyword>
<dbReference type="InterPro" id="IPR035891">
    <property type="entry name" value="CheY-binding_CheA"/>
</dbReference>
<dbReference type="InterPro" id="IPR002545">
    <property type="entry name" value="CheW-lke_dom"/>
</dbReference>
<evidence type="ECO:0000259" key="16">
    <source>
        <dbReference type="PROSITE" id="PS50109"/>
    </source>
</evidence>
<comment type="function">
    <text evidence="13">Involved in the transmission of sensory signals from the chemoreceptors to the flagellar motors. CheA is autophosphorylated; it can transfer its phosphate group to either CheB or CheY.</text>
</comment>
<dbReference type="InterPro" id="IPR036890">
    <property type="entry name" value="HATPase_C_sf"/>
</dbReference>
<comment type="subcellular location">
    <subcellularLocation>
        <location evidence="2">Cytoplasm</location>
    </subcellularLocation>
</comment>
<dbReference type="InterPro" id="IPR015162">
    <property type="entry name" value="CheY-binding"/>
</dbReference>
<evidence type="ECO:0000256" key="3">
    <source>
        <dbReference type="ARBA" id="ARBA00012438"/>
    </source>
</evidence>
<evidence type="ECO:0000256" key="10">
    <source>
        <dbReference type="ARBA" id="ARBA00022777"/>
    </source>
</evidence>
<dbReference type="Gene3D" id="3.30.70.400">
    <property type="entry name" value="CheY-binding domain of CheA"/>
    <property type="match status" value="1"/>
</dbReference>
<dbReference type="AlphaFoldDB" id="A0A561BIQ4"/>
<evidence type="ECO:0000256" key="1">
    <source>
        <dbReference type="ARBA" id="ARBA00000085"/>
    </source>
</evidence>
<keyword evidence="7 14" id="KW-0597">Phosphoprotein</keyword>
<dbReference type="RefSeq" id="WP_145745700.1">
    <property type="nucleotide sequence ID" value="NZ_VIVL01000007.1"/>
</dbReference>
<feature type="domain" description="CheW-like" evidence="17">
    <location>
        <begin position="533"/>
        <end position="668"/>
    </location>
</feature>
<dbReference type="SUPFAM" id="SSF47384">
    <property type="entry name" value="Homodimeric domain of signal transducing histidine kinase"/>
    <property type="match status" value="1"/>
</dbReference>
<dbReference type="FunFam" id="3.30.565.10:FF:000016">
    <property type="entry name" value="Chemotaxis protein CheA, putative"/>
    <property type="match status" value="1"/>
</dbReference>
<dbReference type="GO" id="GO:0000155">
    <property type="term" value="F:phosphorelay sensor kinase activity"/>
    <property type="evidence" value="ECO:0007669"/>
    <property type="project" value="InterPro"/>
</dbReference>
<dbReference type="InterPro" id="IPR036061">
    <property type="entry name" value="CheW-like_dom_sf"/>
</dbReference>
<dbReference type="Gene3D" id="1.10.287.560">
    <property type="entry name" value="Histidine kinase CheA-like, homodimeric domain"/>
    <property type="match status" value="1"/>
</dbReference>
<evidence type="ECO:0000256" key="12">
    <source>
        <dbReference type="ARBA" id="ARBA00023012"/>
    </source>
</evidence>
<dbReference type="Proteomes" id="UP000319722">
    <property type="component" value="Unassembled WGS sequence"/>
</dbReference>
<dbReference type="NCBIfam" id="NF007835">
    <property type="entry name" value="PRK10547.1"/>
    <property type="match status" value="1"/>
</dbReference>
<dbReference type="SUPFAM" id="SSF55874">
    <property type="entry name" value="ATPase domain of HSP90 chaperone/DNA topoisomerase II/histidine kinase"/>
    <property type="match status" value="1"/>
</dbReference>
<dbReference type="SMART" id="SM00387">
    <property type="entry name" value="HATPase_c"/>
    <property type="match status" value="1"/>
</dbReference>
<evidence type="ECO:0000256" key="8">
    <source>
        <dbReference type="ARBA" id="ARBA00022679"/>
    </source>
</evidence>
<proteinExistence type="predicted"/>
<reference evidence="19 20" key="1">
    <citation type="submission" date="2019-06" db="EMBL/GenBank/DDBJ databases">
        <title>Sorghum-associated microbial communities from plants grown in Nebraska, USA.</title>
        <authorList>
            <person name="Schachtman D."/>
        </authorList>
    </citation>
    <scope>NUCLEOTIDE SEQUENCE [LARGE SCALE GENOMIC DNA]</scope>
    <source>
        <strain evidence="19 20">T529</strain>
    </source>
</reference>
<dbReference type="OrthoDB" id="9803176at2"/>
<dbReference type="PROSITE" id="PS50851">
    <property type="entry name" value="CHEW"/>
    <property type="match status" value="1"/>
</dbReference>
<dbReference type="InterPro" id="IPR008207">
    <property type="entry name" value="Sig_transdc_His_kin_Hpt_dom"/>
</dbReference>
<keyword evidence="6" id="KW-0145">Chemotaxis</keyword>
<keyword evidence="12" id="KW-0902">Two-component regulatory system</keyword>
<keyword evidence="8" id="KW-0808">Transferase</keyword>
<dbReference type="PROSITE" id="PS50894">
    <property type="entry name" value="HPT"/>
    <property type="match status" value="1"/>
</dbReference>
<accession>A0A561BIQ4</accession>
<evidence type="ECO:0000313" key="20">
    <source>
        <dbReference type="Proteomes" id="UP000319722"/>
    </source>
</evidence>
<dbReference type="Pfam" id="PF01627">
    <property type="entry name" value="Hpt"/>
    <property type="match status" value="1"/>
</dbReference>
<dbReference type="PROSITE" id="PS50109">
    <property type="entry name" value="HIS_KIN"/>
    <property type="match status" value="1"/>
</dbReference>
<dbReference type="InterPro" id="IPR051315">
    <property type="entry name" value="Bact_Chemotaxis_CheA"/>
</dbReference>
<name>A0A561BIQ4_9BURK</name>
<dbReference type="Pfam" id="PF01584">
    <property type="entry name" value="CheW"/>
    <property type="match status" value="1"/>
</dbReference>
<evidence type="ECO:0000256" key="11">
    <source>
        <dbReference type="ARBA" id="ARBA00022840"/>
    </source>
</evidence>
<evidence type="ECO:0000256" key="7">
    <source>
        <dbReference type="ARBA" id="ARBA00022553"/>
    </source>
</evidence>
<evidence type="ECO:0000256" key="2">
    <source>
        <dbReference type="ARBA" id="ARBA00004496"/>
    </source>
</evidence>
<comment type="catalytic activity">
    <reaction evidence="1">
        <text>ATP + protein L-histidine = ADP + protein N-phospho-L-histidine.</text>
        <dbReference type="EC" id="2.7.13.3"/>
    </reaction>
</comment>
<evidence type="ECO:0000259" key="18">
    <source>
        <dbReference type="PROSITE" id="PS50894"/>
    </source>
</evidence>
<evidence type="ECO:0000256" key="4">
    <source>
        <dbReference type="ARBA" id="ARBA00021495"/>
    </source>
</evidence>
<evidence type="ECO:0000256" key="9">
    <source>
        <dbReference type="ARBA" id="ARBA00022741"/>
    </source>
</evidence>
<dbReference type="InterPro" id="IPR036641">
    <property type="entry name" value="HPT_dom_sf"/>
</dbReference>
<dbReference type="GO" id="GO:0006935">
    <property type="term" value="P:chemotaxis"/>
    <property type="evidence" value="ECO:0007669"/>
    <property type="project" value="UniProtKB-KW"/>
</dbReference>
<dbReference type="SUPFAM" id="SSF55052">
    <property type="entry name" value="CheY-binding domain of CheA"/>
    <property type="match status" value="1"/>
</dbReference>
<feature type="domain" description="HPt" evidence="18">
    <location>
        <begin position="1"/>
        <end position="103"/>
    </location>
</feature>
<feature type="domain" description="Histidine kinase" evidence="16">
    <location>
        <begin position="298"/>
        <end position="531"/>
    </location>
</feature>
<dbReference type="SUPFAM" id="SSF47226">
    <property type="entry name" value="Histidine-containing phosphotransfer domain, HPT domain"/>
    <property type="match status" value="1"/>
</dbReference>
<dbReference type="InterPro" id="IPR005467">
    <property type="entry name" value="His_kinase_dom"/>
</dbReference>
<dbReference type="Gene3D" id="1.20.120.160">
    <property type="entry name" value="HPT domain"/>
    <property type="match status" value="1"/>
</dbReference>
<dbReference type="Gene3D" id="2.30.30.40">
    <property type="entry name" value="SH3 Domains"/>
    <property type="match status" value="1"/>
</dbReference>
<evidence type="ECO:0000256" key="13">
    <source>
        <dbReference type="ARBA" id="ARBA00035100"/>
    </source>
</evidence>
<evidence type="ECO:0000256" key="15">
    <source>
        <dbReference type="SAM" id="MobiDB-lite"/>
    </source>
</evidence>
<dbReference type="InterPro" id="IPR004105">
    <property type="entry name" value="CheA-like_dim"/>
</dbReference>
<dbReference type="SMART" id="SM00073">
    <property type="entry name" value="HPT"/>
    <property type="match status" value="1"/>
</dbReference>
<dbReference type="SMART" id="SM00260">
    <property type="entry name" value="CheW"/>
    <property type="match status" value="1"/>
</dbReference>
<keyword evidence="9" id="KW-0547">Nucleotide-binding</keyword>
<dbReference type="Pfam" id="PF02895">
    <property type="entry name" value="H-kinase_dim"/>
    <property type="match status" value="1"/>
</dbReference>
<evidence type="ECO:0000256" key="14">
    <source>
        <dbReference type="PROSITE-ProRule" id="PRU00110"/>
    </source>
</evidence>
<keyword evidence="5" id="KW-0963">Cytoplasm</keyword>
<dbReference type="GO" id="GO:0005737">
    <property type="term" value="C:cytoplasm"/>
    <property type="evidence" value="ECO:0007669"/>
    <property type="project" value="UniProtKB-SubCell"/>
</dbReference>
<dbReference type="Pfam" id="PF09078">
    <property type="entry name" value="CheY-binding"/>
    <property type="match status" value="1"/>
</dbReference>
<dbReference type="PANTHER" id="PTHR43395:SF10">
    <property type="entry name" value="CHEMOTAXIS PROTEIN CHEA"/>
    <property type="match status" value="1"/>
</dbReference>
<dbReference type="GO" id="GO:0005524">
    <property type="term" value="F:ATP binding"/>
    <property type="evidence" value="ECO:0007669"/>
    <property type="project" value="UniProtKB-KW"/>
</dbReference>
<dbReference type="EMBL" id="VIVL01000007">
    <property type="protein sequence ID" value="TWD78756.1"/>
    <property type="molecule type" value="Genomic_DNA"/>
</dbReference>
<dbReference type="InterPro" id="IPR036097">
    <property type="entry name" value="HisK_dim/P_sf"/>
</dbReference>
<comment type="caution">
    <text evidence="19">The sequence shown here is derived from an EMBL/GenBank/DDBJ whole genome shotgun (WGS) entry which is preliminary data.</text>
</comment>
<dbReference type="InterPro" id="IPR003594">
    <property type="entry name" value="HATPase_dom"/>
</dbReference>
<dbReference type="CDD" id="cd00088">
    <property type="entry name" value="HPT"/>
    <property type="match status" value="1"/>
</dbReference>
<dbReference type="Gene3D" id="3.30.565.10">
    <property type="entry name" value="Histidine kinase-like ATPase, C-terminal domain"/>
    <property type="match status" value="1"/>
</dbReference>
<evidence type="ECO:0000256" key="5">
    <source>
        <dbReference type="ARBA" id="ARBA00022490"/>
    </source>
</evidence>
<dbReference type="Pfam" id="PF02518">
    <property type="entry name" value="HATPase_c"/>
    <property type="match status" value="1"/>
</dbReference>
<evidence type="ECO:0000313" key="19">
    <source>
        <dbReference type="EMBL" id="TWD78756.1"/>
    </source>
</evidence>
<dbReference type="SUPFAM" id="SSF50341">
    <property type="entry name" value="CheW-like"/>
    <property type="match status" value="1"/>
</dbReference>
<dbReference type="EC" id="2.7.13.3" evidence="3"/>
<dbReference type="InterPro" id="IPR037006">
    <property type="entry name" value="CheA-like_homodim_sf"/>
</dbReference>
<keyword evidence="11" id="KW-0067">ATP-binding</keyword>
<feature type="modified residue" description="Phosphohistidine" evidence="14">
    <location>
        <position position="46"/>
    </location>
</feature>
<dbReference type="PANTHER" id="PTHR43395">
    <property type="entry name" value="SENSOR HISTIDINE KINASE CHEA"/>
    <property type="match status" value="1"/>
</dbReference>
<feature type="region of interest" description="Disordered" evidence="15">
    <location>
        <begin position="254"/>
        <end position="278"/>
    </location>
</feature>
<organism evidence="19 20">
    <name type="scientific">Variovorax beijingensis</name>
    <dbReference type="NCBI Taxonomy" id="2496117"/>
    <lineage>
        <taxon>Bacteria</taxon>
        <taxon>Pseudomonadati</taxon>
        <taxon>Pseudomonadota</taxon>
        <taxon>Betaproteobacteria</taxon>
        <taxon>Burkholderiales</taxon>
        <taxon>Comamonadaceae</taxon>
        <taxon>Variovorax</taxon>
    </lineage>
</organism>
<dbReference type="FunFam" id="2.30.30.40:FF:000048">
    <property type="entry name" value="Chemotaxis protein CheA, putative"/>
    <property type="match status" value="1"/>
</dbReference>
<dbReference type="CDD" id="cd16916">
    <property type="entry name" value="HATPase_CheA-like"/>
    <property type="match status" value="1"/>
</dbReference>
<gene>
    <name evidence="19" type="ORF">FB547_107291</name>
</gene>
<evidence type="ECO:0000259" key="17">
    <source>
        <dbReference type="PROSITE" id="PS50851"/>
    </source>
</evidence>
<dbReference type="InterPro" id="IPR004358">
    <property type="entry name" value="Sig_transdc_His_kin-like_C"/>
</dbReference>
<evidence type="ECO:0000256" key="6">
    <source>
        <dbReference type="ARBA" id="ARBA00022500"/>
    </source>
</evidence>
<dbReference type="PRINTS" id="PR00344">
    <property type="entry name" value="BCTRLSENSOR"/>
</dbReference>
<sequence length="687" mass="73102">MDLSQFTQAFFVEAVELLAQMEQLLLELDAEAPDSEQLNAIFRAAHSIKGGAATFGFVALTDTTHLLETLLDRARHGQLTLSRSMIDSFLETKDALQEQLMAYQAENEPDPERVAHICEVLRQLALESDGAQAAPAPAPVPAPAPAPAPAAVPAASAAAVSAPGGALRIRFSRLSDSECELLADELGNLGKLLSRTRSGDQLTVLLDTSCAPDDIVAVCCFVIDESQIEITAEPAGDAAPAAAPIAAAPAAPAAAASQPAPAPAGPASRPASSSAAAAGAKDSSSIRVDVEKVDQLINLVGELVITQSMLTQAATMLDPVECERFLSGLGHLERNARDLQESVMSIRMMPMDYVFSRFPRVIRDVSAKLGKEVRLDTFGKETELDKGLIERIIDPLTHLVRNSLDHGIETPAQRIAKGKEAEGQLLLSAQHHGGNIVIEVSDDGAGLNRQKILAKAMQQGLPVTDTMPDDEVWQLIFAPGFSTAEQVTDISGRGVGMDVVKRNIQEMGGHVEISSREGWGTTTRIVLPLTLAILNGMSVKVGSEAYILPLSYVIESLQPRTEHLHSITSDGHVIKVRGEYLPLIELHGVFDVAGAQTDPTQGILVIVQAGETRFALLVDELLGQHQVVVKNLETNYRKVPGISAATILGDGSVAFIIDVDAMPRIQRAHVERATVLARAARAEPVAA</sequence>
<protein>
    <recommendedName>
        <fullName evidence="4">Chemotaxis protein CheA</fullName>
        <ecNumber evidence="3">2.7.13.3</ecNumber>
    </recommendedName>
</protein>